<reference evidence="1 2" key="1">
    <citation type="submission" date="2020-08" db="EMBL/GenBank/DDBJ databases">
        <title>Sequencing the genomes of 1000 actinobacteria strains.</title>
        <authorList>
            <person name="Klenk H.-P."/>
        </authorList>
    </citation>
    <scope>NUCLEOTIDE SEQUENCE [LARGE SCALE GENOMIC DNA]</scope>
    <source>
        <strain evidence="1 2">DSM 44230</strain>
    </source>
</reference>
<gene>
    <name evidence="1" type="ORF">HNR67_005786</name>
</gene>
<keyword evidence="2" id="KW-1185">Reference proteome</keyword>
<accession>A0A7W7CH57</accession>
<sequence>MLLAAPVASAQGPYQVGLAEEGQVIVNSARLTVGYRCPVADRFAMLEVQLAQGTANTEDNTVGATIVAVECFGRPHQLTIGVGKVTGPGWQDGEAEARVVLWKRIGQKVEVKAEVASSIALR</sequence>
<dbReference type="AlphaFoldDB" id="A0A7W7CH57"/>
<proteinExistence type="predicted"/>
<name>A0A7W7CH57_9PSEU</name>
<evidence type="ECO:0000313" key="2">
    <source>
        <dbReference type="Proteomes" id="UP000533598"/>
    </source>
</evidence>
<protein>
    <submittedName>
        <fullName evidence="1">Uncharacterized protein</fullName>
    </submittedName>
</protein>
<dbReference type="Proteomes" id="UP000533598">
    <property type="component" value="Unassembled WGS sequence"/>
</dbReference>
<dbReference type="RefSeq" id="WP_185005389.1">
    <property type="nucleotide sequence ID" value="NZ_BAAAUI010000001.1"/>
</dbReference>
<comment type="caution">
    <text evidence="1">The sequence shown here is derived from an EMBL/GenBank/DDBJ whole genome shotgun (WGS) entry which is preliminary data.</text>
</comment>
<dbReference type="EMBL" id="JACHMH010000001">
    <property type="protein sequence ID" value="MBB4679668.1"/>
    <property type="molecule type" value="Genomic_DNA"/>
</dbReference>
<evidence type="ECO:0000313" key="1">
    <source>
        <dbReference type="EMBL" id="MBB4679668.1"/>
    </source>
</evidence>
<organism evidence="1 2">
    <name type="scientific">Crossiella cryophila</name>
    <dbReference type="NCBI Taxonomy" id="43355"/>
    <lineage>
        <taxon>Bacteria</taxon>
        <taxon>Bacillati</taxon>
        <taxon>Actinomycetota</taxon>
        <taxon>Actinomycetes</taxon>
        <taxon>Pseudonocardiales</taxon>
        <taxon>Pseudonocardiaceae</taxon>
        <taxon>Crossiella</taxon>
    </lineage>
</organism>